<dbReference type="InterPro" id="IPR044808">
    <property type="entry name" value="ERF_plant"/>
</dbReference>
<comment type="subcellular location">
    <subcellularLocation>
        <location evidence="1">Nucleus</location>
    </subcellularLocation>
</comment>
<dbReference type="AlphaFoldDB" id="A0A7N0T4P7"/>
<dbReference type="Gene3D" id="3.30.730.10">
    <property type="entry name" value="AP2/ERF domain"/>
    <property type="match status" value="1"/>
</dbReference>
<name>A0A7N0T4P7_KALFE</name>
<feature type="region of interest" description="Disordered" evidence="6">
    <location>
        <begin position="65"/>
        <end position="113"/>
    </location>
</feature>
<dbReference type="Pfam" id="PF00847">
    <property type="entry name" value="AP2"/>
    <property type="match status" value="1"/>
</dbReference>
<feature type="domain" description="AP2/ERF" evidence="7">
    <location>
        <begin position="102"/>
        <end position="159"/>
    </location>
</feature>
<dbReference type="PRINTS" id="PR00367">
    <property type="entry name" value="ETHRSPELEMNT"/>
</dbReference>
<keyword evidence="4" id="KW-0804">Transcription</keyword>
<sequence>MTRLTPEQEMAAMVASLTHVVTGGYGSTSCNSGPFSAADSACQICKVVRECLGCGLSDFAPPFDSGGQPVNEGSAPEVYGEGRNEAGNNCGSKKKRKKKNNNYRGVRQRPSGKWAAEIRDPRREMRVWLGTFETAQEAALAYDRAAVKFHGPRAKLNFIYPDTSATHCRSAPPIAAQAVVIPDQGASANAAEGGAGDGIMGMRG</sequence>
<evidence type="ECO:0000256" key="6">
    <source>
        <dbReference type="SAM" id="MobiDB-lite"/>
    </source>
</evidence>
<dbReference type="InterPro" id="IPR036955">
    <property type="entry name" value="AP2/ERF_dom_sf"/>
</dbReference>
<evidence type="ECO:0000256" key="3">
    <source>
        <dbReference type="ARBA" id="ARBA00023125"/>
    </source>
</evidence>
<dbReference type="EnsemblPlants" id="Kaladp0022s0086.1.v1.1">
    <property type="protein sequence ID" value="Kaladp0022s0086.1.v1.1.CDS.1"/>
    <property type="gene ID" value="Kaladp0022s0086.v1.1"/>
</dbReference>
<evidence type="ECO:0000313" key="9">
    <source>
        <dbReference type="Proteomes" id="UP000594263"/>
    </source>
</evidence>
<dbReference type="CDD" id="cd00018">
    <property type="entry name" value="AP2"/>
    <property type="match status" value="1"/>
</dbReference>
<dbReference type="GO" id="GO:0005634">
    <property type="term" value="C:nucleus"/>
    <property type="evidence" value="ECO:0007669"/>
    <property type="project" value="UniProtKB-SubCell"/>
</dbReference>
<evidence type="ECO:0000256" key="1">
    <source>
        <dbReference type="ARBA" id="ARBA00004123"/>
    </source>
</evidence>
<accession>A0A7N0T4P7</accession>
<reference evidence="8" key="1">
    <citation type="submission" date="2021-01" db="UniProtKB">
        <authorList>
            <consortium name="EnsemblPlants"/>
        </authorList>
    </citation>
    <scope>IDENTIFICATION</scope>
</reference>
<dbReference type="OMA" id="SACQICK"/>
<dbReference type="SMART" id="SM00380">
    <property type="entry name" value="AP2"/>
    <property type="match status" value="1"/>
</dbReference>
<dbReference type="FunFam" id="3.30.730.10:FF:000001">
    <property type="entry name" value="Ethylene-responsive transcription factor 2"/>
    <property type="match status" value="1"/>
</dbReference>
<evidence type="ECO:0000256" key="4">
    <source>
        <dbReference type="ARBA" id="ARBA00023163"/>
    </source>
</evidence>
<keyword evidence="5" id="KW-0539">Nucleus</keyword>
<evidence type="ECO:0000256" key="5">
    <source>
        <dbReference type="ARBA" id="ARBA00023242"/>
    </source>
</evidence>
<dbReference type="InterPro" id="IPR016177">
    <property type="entry name" value="DNA-bd_dom_sf"/>
</dbReference>
<dbReference type="GO" id="GO:0003677">
    <property type="term" value="F:DNA binding"/>
    <property type="evidence" value="ECO:0007669"/>
    <property type="project" value="UniProtKB-KW"/>
</dbReference>
<dbReference type="PROSITE" id="PS51032">
    <property type="entry name" value="AP2_ERF"/>
    <property type="match status" value="1"/>
</dbReference>
<dbReference type="Proteomes" id="UP000594263">
    <property type="component" value="Unplaced"/>
</dbReference>
<dbReference type="PANTHER" id="PTHR31190">
    <property type="entry name" value="DNA-BINDING DOMAIN"/>
    <property type="match status" value="1"/>
</dbReference>
<keyword evidence="2" id="KW-0805">Transcription regulation</keyword>
<dbReference type="PROSITE" id="PS51257">
    <property type="entry name" value="PROKAR_LIPOPROTEIN"/>
    <property type="match status" value="1"/>
</dbReference>
<dbReference type="PANTHER" id="PTHR31190:SF181">
    <property type="entry name" value="OS02G0764700 PROTEIN"/>
    <property type="match status" value="1"/>
</dbReference>
<proteinExistence type="predicted"/>
<keyword evidence="9" id="KW-1185">Reference proteome</keyword>
<organism evidence="8 9">
    <name type="scientific">Kalanchoe fedtschenkoi</name>
    <name type="common">Lavender scallops</name>
    <name type="synonym">South American air plant</name>
    <dbReference type="NCBI Taxonomy" id="63787"/>
    <lineage>
        <taxon>Eukaryota</taxon>
        <taxon>Viridiplantae</taxon>
        <taxon>Streptophyta</taxon>
        <taxon>Embryophyta</taxon>
        <taxon>Tracheophyta</taxon>
        <taxon>Spermatophyta</taxon>
        <taxon>Magnoliopsida</taxon>
        <taxon>eudicotyledons</taxon>
        <taxon>Gunneridae</taxon>
        <taxon>Pentapetalae</taxon>
        <taxon>Saxifragales</taxon>
        <taxon>Crassulaceae</taxon>
        <taxon>Kalanchoe</taxon>
    </lineage>
</organism>
<dbReference type="GO" id="GO:0003700">
    <property type="term" value="F:DNA-binding transcription factor activity"/>
    <property type="evidence" value="ECO:0007669"/>
    <property type="project" value="InterPro"/>
</dbReference>
<dbReference type="InterPro" id="IPR001471">
    <property type="entry name" value="AP2/ERF_dom"/>
</dbReference>
<dbReference type="GO" id="GO:0009873">
    <property type="term" value="P:ethylene-activated signaling pathway"/>
    <property type="evidence" value="ECO:0007669"/>
    <property type="project" value="InterPro"/>
</dbReference>
<evidence type="ECO:0000259" key="7">
    <source>
        <dbReference type="PROSITE" id="PS51032"/>
    </source>
</evidence>
<protein>
    <recommendedName>
        <fullName evidence="7">AP2/ERF domain-containing protein</fullName>
    </recommendedName>
</protein>
<feature type="compositionally biased region" description="Basic residues" evidence="6">
    <location>
        <begin position="92"/>
        <end position="101"/>
    </location>
</feature>
<keyword evidence="3" id="KW-0238">DNA-binding</keyword>
<evidence type="ECO:0000313" key="8">
    <source>
        <dbReference type="EnsemblPlants" id="Kaladp0022s0086.1.v1.1.CDS.1"/>
    </source>
</evidence>
<dbReference type="SUPFAM" id="SSF54171">
    <property type="entry name" value="DNA-binding domain"/>
    <property type="match status" value="1"/>
</dbReference>
<dbReference type="Gramene" id="Kaladp0022s0086.1.v1.1">
    <property type="protein sequence ID" value="Kaladp0022s0086.1.v1.1.CDS.1"/>
    <property type="gene ID" value="Kaladp0022s0086.v1.1"/>
</dbReference>
<evidence type="ECO:0000256" key="2">
    <source>
        <dbReference type="ARBA" id="ARBA00023015"/>
    </source>
</evidence>